<evidence type="ECO:0000313" key="7">
    <source>
        <dbReference type="Proteomes" id="UP000694523"/>
    </source>
</evidence>
<dbReference type="CDD" id="cd01852">
    <property type="entry name" value="AIG1"/>
    <property type="match status" value="1"/>
</dbReference>
<evidence type="ECO:0000256" key="3">
    <source>
        <dbReference type="ARBA" id="ARBA00023134"/>
    </source>
</evidence>
<dbReference type="GO" id="GO:0005525">
    <property type="term" value="F:GTP binding"/>
    <property type="evidence" value="ECO:0007669"/>
    <property type="project" value="UniProtKB-KW"/>
</dbReference>
<evidence type="ECO:0000259" key="5">
    <source>
        <dbReference type="PROSITE" id="PS51720"/>
    </source>
</evidence>
<dbReference type="InterPro" id="IPR045058">
    <property type="entry name" value="GIMA/IAN/Toc"/>
</dbReference>
<reference evidence="6" key="1">
    <citation type="submission" date="2025-08" db="UniProtKB">
        <authorList>
            <consortium name="Ensembl"/>
        </authorList>
    </citation>
    <scope>IDENTIFICATION</scope>
</reference>
<evidence type="ECO:0000313" key="6">
    <source>
        <dbReference type="Ensembl" id="ENSNMLP00000003992.1"/>
    </source>
</evidence>
<dbReference type="Pfam" id="PF04548">
    <property type="entry name" value="AIG1"/>
    <property type="match status" value="1"/>
</dbReference>
<dbReference type="Ensembl" id="ENSNMLT00000004577.1">
    <property type="protein sequence ID" value="ENSNMLP00000003992.1"/>
    <property type="gene ID" value="ENSNMLG00000002939.1"/>
</dbReference>
<protein>
    <recommendedName>
        <fullName evidence="5">AIG1-type G domain-containing protein</fullName>
    </recommendedName>
</protein>
<dbReference type="FunFam" id="3.40.50.300:FF:000366">
    <property type="entry name" value="GTPase, IMAP family member 2"/>
    <property type="match status" value="1"/>
</dbReference>
<accession>A0A8C6SHL4</accession>
<evidence type="ECO:0000256" key="1">
    <source>
        <dbReference type="ARBA" id="ARBA00008535"/>
    </source>
</evidence>
<dbReference type="Proteomes" id="UP000694523">
    <property type="component" value="Unplaced"/>
</dbReference>
<evidence type="ECO:0000256" key="2">
    <source>
        <dbReference type="ARBA" id="ARBA00022741"/>
    </source>
</evidence>
<proteinExistence type="inferred from homology"/>
<name>A0A8C6SHL4_9GOBI</name>
<dbReference type="AlphaFoldDB" id="A0A8C6SHL4"/>
<dbReference type="InterPro" id="IPR006703">
    <property type="entry name" value="G_AIG1"/>
</dbReference>
<feature type="region of interest" description="Disordered" evidence="4">
    <location>
        <begin position="212"/>
        <end position="235"/>
    </location>
</feature>
<dbReference type="Gene3D" id="3.40.50.300">
    <property type="entry name" value="P-loop containing nucleotide triphosphate hydrolases"/>
    <property type="match status" value="1"/>
</dbReference>
<reference evidence="6" key="2">
    <citation type="submission" date="2025-09" db="UniProtKB">
        <authorList>
            <consortium name="Ensembl"/>
        </authorList>
    </citation>
    <scope>IDENTIFICATION</scope>
</reference>
<organism evidence="6 7">
    <name type="scientific">Neogobius melanostomus</name>
    <name type="common">round goby</name>
    <dbReference type="NCBI Taxonomy" id="47308"/>
    <lineage>
        <taxon>Eukaryota</taxon>
        <taxon>Metazoa</taxon>
        <taxon>Chordata</taxon>
        <taxon>Craniata</taxon>
        <taxon>Vertebrata</taxon>
        <taxon>Euteleostomi</taxon>
        <taxon>Actinopterygii</taxon>
        <taxon>Neopterygii</taxon>
        <taxon>Teleostei</taxon>
        <taxon>Neoteleostei</taxon>
        <taxon>Acanthomorphata</taxon>
        <taxon>Gobiaria</taxon>
        <taxon>Gobiiformes</taxon>
        <taxon>Gobioidei</taxon>
        <taxon>Gobiidae</taxon>
        <taxon>Benthophilinae</taxon>
        <taxon>Neogobiini</taxon>
        <taxon>Neogobius</taxon>
    </lineage>
</organism>
<keyword evidence="3" id="KW-0342">GTP-binding</keyword>
<dbReference type="PROSITE" id="PS51720">
    <property type="entry name" value="G_AIG1"/>
    <property type="match status" value="1"/>
</dbReference>
<keyword evidence="2" id="KW-0547">Nucleotide-binding</keyword>
<comment type="similarity">
    <text evidence="1">Belongs to the TRAFAC class TrmE-Era-EngA-EngB-Septin-like GTPase superfamily. AIG1/Toc34/Toc159-like paraseptin GTPase family. IAN subfamily.</text>
</comment>
<feature type="compositionally biased region" description="Polar residues" evidence="4">
    <location>
        <begin position="215"/>
        <end position="228"/>
    </location>
</feature>
<evidence type="ECO:0000256" key="4">
    <source>
        <dbReference type="SAM" id="MobiDB-lite"/>
    </source>
</evidence>
<dbReference type="PANTHER" id="PTHR10903:SF188">
    <property type="entry name" value="GTPASE IMAP FAMILY MEMBER 2-LIKE-RELATED"/>
    <property type="match status" value="1"/>
</dbReference>
<sequence>MTSPHKMVLVGRTGSGKSSSANTILGRGAFWVDTSACSITCKCQKQSGQVHKWNISVVDTPGFFHTGMSLQEVIAEVGQSIKLYSPGPHVFLLMMRLCKFTQEEKDCLDWIKAIFGSGVMKYTLILFTCGDQLHGKRIEDYVEESDELSEFVNGCHGGYHVFDNSNTESSQQIIELMKKVDKMVAENKDGYYTREMFEEAEKAMKEVQERIMGENASSTSPQKATNEQKPQEEEARKRAERLFWCELVTAVGKGAAEGAGIVGKNKGKGKAIKKVAALAASPLSISSAAKVVGGAVREGSKVLLKHRKTFLQ</sequence>
<keyword evidence="7" id="KW-1185">Reference proteome</keyword>
<dbReference type="PANTHER" id="PTHR10903">
    <property type="entry name" value="GTPASE, IMAP FAMILY MEMBER-RELATED"/>
    <property type="match status" value="1"/>
</dbReference>
<dbReference type="InterPro" id="IPR027417">
    <property type="entry name" value="P-loop_NTPase"/>
</dbReference>
<dbReference type="SUPFAM" id="SSF52540">
    <property type="entry name" value="P-loop containing nucleoside triphosphate hydrolases"/>
    <property type="match status" value="1"/>
</dbReference>
<feature type="domain" description="AIG1-type G" evidence="5">
    <location>
        <begin position="2"/>
        <end position="201"/>
    </location>
</feature>